<name>A0AAN7M3P7_TRANT</name>
<dbReference type="InterPro" id="IPR029052">
    <property type="entry name" value="Metallo-depent_PP-like"/>
</dbReference>
<keyword evidence="1" id="KW-0732">Signal</keyword>
<dbReference type="SUPFAM" id="SSF56300">
    <property type="entry name" value="Metallo-dependent phosphatases"/>
    <property type="match status" value="1"/>
</dbReference>
<keyword evidence="3" id="KW-1185">Reference proteome</keyword>
<proteinExistence type="predicted"/>
<gene>
    <name evidence="2" type="ORF">SAY86_030922</name>
</gene>
<dbReference type="EMBL" id="JAXQNO010000005">
    <property type="protein sequence ID" value="KAK4798596.1"/>
    <property type="molecule type" value="Genomic_DNA"/>
</dbReference>
<feature type="chain" id="PRO_5042872924" description="Calcineurin-like phosphoesterase domain-containing protein" evidence="1">
    <location>
        <begin position="21"/>
        <end position="304"/>
    </location>
</feature>
<feature type="signal peptide" evidence="1">
    <location>
        <begin position="1"/>
        <end position="20"/>
    </location>
</feature>
<dbReference type="Proteomes" id="UP001346149">
    <property type="component" value="Unassembled WGS sequence"/>
</dbReference>
<evidence type="ECO:0000313" key="2">
    <source>
        <dbReference type="EMBL" id="KAK4798596.1"/>
    </source>
</evidence>
<accession>A0AAN7M3P7</accession>
<dbReference type="Gene3D" id="3.60.21.10">
    <property type="match status" value="1"/>
</dbReference>
<reference evidence="2 3" key="1">
    <citation type="journal article" date="2023" name="Hortic Res">
        <title>Pangenome of water caltrop reveals structural variations and asymmetric subgenome divergence after allopolyploidization.</title>
        <authorList>
            <person name="Zhang X."/>
            <person name="Chen Y."/>
            <person name="Wang L."/>
            <person name="Yuan Y."/>
            <person name="Fang M."/>
            <person name="Shi L."/>
            <person name="Lu R."/>
            <person name="Comes H.P."/>
            <person name="Ma Y."/>
            <person name="Chen Y."/>
            <person name="Huang G."/>
            <person name="Zhou Y."/>
            <person name="Zheng Z."/>
            <person name="Qiu Y."/>
        </authorList>
    </citation>
    <scope>NUCLEOTIDE SEQUENCE [LARGE SCALE GENOMIC DNA]</scope>
    <source>
        <strain evidence="2">F231</strain>
    </source>
</reference>
<sequence length="304" mass="34342">MKRPSSWVCTLLTQLLLCAALYFALNLGQSRKKLGSNHQVGRRGRIRGSGDGALDFHFVTVRGGSWLPYQPALLLKMMEKVHKDFDTKFVINISDLGEDDPLVQNGTHKFMKLEIPWYNTRASHGATGNFHEQIKLPLGRTLDIIGVDTGFLRDPNVTGSSDVVEDEQYRWLRRTQEAMDGDWCIVAGFHPLNSWTMKTKQAEEDRDPKSVEEFLAKFRANMYLSGMGCTSSNYKGGIAYIENPGLMSYRHSSGSSFGTSSILSRDVVLLLHRVTQLKIVTYFIDVHNEVIHQTVLRQKGKDVM</sequence>
<evidence type="ECO:0008006" key="4">
    <source>
        <dbReference type="Google" id="ProtNLM"/>
    </source>
</evidence>
<evidence type="ECO:0000256" key="1">
    <source>
        <dbReference type="SAM" id="SignalP"/>
    </source>
</evidence>
<evidence type="ECO:0000313" key="3">
    <source>
        <dbReference type="Proteomes" id="UP001346149"/>
    </source>
</evidence>
<comment type="caution">
    <text evidence="2">The sequence shown here is derived from an EMBL/GenBank/DDBJ whole genome shotgun (WGS) entry which is preliminary data.</text>
</comment>
<dbReference type="AlphaFoldDB" id="A0AAN7M3P7"/>
<organism evidence="2 3">
    <name type="scientific">Trapa natans</name>
    <name type="common">Water chestnut</name>
    <dbReference type="NCBI Taxonomy" id="22666"/>
    <lineage>
        <taxon>Eukaryota</taxon>
        <taxon>Viridiplantae</taxon>
        <taxon>Streptophyta</taxon>
        <taxon>Embryophyta</taxon>
        <taxon>Tracheophyta</taxon>
        <taxon>Spermatophyta</taxon>
        <taxon>Magnoliopsida</taxon>
        <taxon>eudicotyledons</taxon>
        <taxon>Gunneridae</taxon>
        <taxon>Pentapetalae</taxon>
        <taxon>rosids</taxon>
        <taxon>malvids</taxon>
        <taxon>Myrtales</taxon>
        <taxon>Lythraceae</taxon>
        <taxon>Trapa</taxon>
    </lineage>
</organism>
<protein>
    <recommendedName>
        <fullName evidence="4">Calcineurin-like phosphoesterase domain-containing protein</fullName>
    </recommendedName>
</protein>